<evidence type="ECO:0000313" key="6">
    <source>
        <dbReference type="Proteomes" id="UP000619078"/>
    </source>
</evidence>
<reference evidence="5" key="1">
    <citation type="submission" date="2020-09" db="EMBL/GenBank/DDBJ databases">
        <title>Novel species of Mucilaginibacter isolated from a glacier on the Tibetan Plateau.</title>
        <authorList>
            <person name="Liu Q."/>
            <person name="Xin Y.-H."/>
        </authorList>
    </citation>
    <scope>NUCLEOTIDE SEQUENCE</scope>
    <source>
        <strain evidence="5">ZB1P21</strain>
    </source>
</reference>
<dbReference type="Pfam" id="PF00675">
    <property type="entry name" value="Peptidase_M16"/>
    <property type="match status" value="2"/>
</dbReference>
<dbReference type="GO" id="GO:0046872">
    <property type="term" value="F:metal ion binding"/>
    <property type="evidence" value="ECO:0007669"/>
    <property type="project" value="InterPro"/>
</dbReference>
<dbReference type="InterPro" id="IPR007863">
    <property type="entry name" value="Peptidase_M16_C"/>
</dbReference>
<evidence type="ECO:0000256" key="2">
    <source>
        <dbReference type="SAM" id="SignalP"/>
    </source>
</evidence>
<keyword evidence="6" id="KW-1185">Reference proteome</keyword>
<evidence type="ECO:0000259" key="4">
    <source>
        <dbReference type="Pfam" id="PF05193"/>
    </source>
</evidence>
<dbReference type="PANTHER" id="PTHR11851">
    <property type="entry name" value="METALLOPROTEASE"/>
    <property type="match status" value="1"/>
</dbReference>
<gene>
    <name evidence="5" type="ORF">IDJ76_17015</name>
</gene>
<comment type="similarity">
    <text evidence="1">Belongs to the peptidase M16 family.</text>
</comment>
<dbReference type="AlphaFoldDB" id="A0A926S7L5"/>
<comment type="caution">
    <text evidence="5">The sequence shown here is derived from an EMBL/GenBank/DDBJ whole genome shotgun (WGS) entry which is preliminary data.</text>
</comment>
<organism evidence="5 6">
    <name type="scientific">Mucilaginibacter glaciei</name>
    <dbReference type="NCBI Taxonomy" id="2772109"/>
    <lineage>
        <taxon>Bacteria</taxon>
        <taxon>Pseudomonadati</taxon>
        <taxon>Bacteroidota</taxon>
        <taxon>Sphingobacteriia</taxon>
        <taxon>Sphingobacteriales</taxon>
        <taxon>Sphingobacteriaceae</taxon>
        <taxon>Mucilaginibacter</taxon>
    </lineage>
</organism>
<sequence>MIRSLKIALLIPSVVFMALTANAQTATGPKLVETVTRKGTELVIPYQKYVLANGLTVILAEDHSDPLVHVDVTYHVGSAREEIGKSGFAHFFEHMMFQGSDHVANGDHFKIITEAGGTLNGSTNRDRTNYYETVPANQLEKMLWLESDRMGFLLDAVTQQKFEVQRATVKNERGQNYDNRPYGLASEYTSKNLYPYGHPYSWLTIGYIEELNKVGVNDLKNFFLRWYGPNNATVTIGGDLNPKQTLAWVQKYFGSIPRGPVVKNMSLPAPVLTADRYVSYTDNYAKLPLLSITYPGVKLYDKDMSALDALCEIIGQGRNSIFYKNFVKTRKAAQATMSSQNSELAGEVSVRVVPFPGQTLADAKKLVDESYAEFEKTGVSDDALVRFKASAEANAINGLSSVSGKVSALAQAQYMTGNPNQIARELADIRAVTKEDVIRVYNQYIKGKPAVLLSVLPKGGAIAPIAADNFTVNTAGYKAPDYGYNGLSYKKATDNFDRKPKPGVGANPAIKVPAIWTSTTANGIKIIGTQNSEIPSIAMQIAIKGGGLYAVTNPSKAGLAGIVGRMMNEDTKTYTAEQFNSEMDKLGSNISVFGSAEDMIISVSTLTKNLPKTMTLLQERLLNPKFTQDALDRIKKQAIEGLKQAKTQPAVVASNVYNKILYGTDNVRTYATGGNEQTLAAITLQDVQDFYDNYFTPSQTRIVVVGDVNQGAARGNLAFLNTWKDKKVTIPVLTEGKTFGKTTLYMVDVPNAAQSEIRIGYLDKLNYDATGDYYKLGIANYILGGAFNSHINLNLREKKGWTYGARSGFSSGNFGGDFTASAGVLRAATDSSVVEFMKEIRNYQATGITPDELKFTQTSIGQSDARRYETNGQKAAFLSRILEYDLKPTYVDEQNKILSTITPAEINQLNKKYLNTDNMIILVVGDKATILPGLQKLGYPIVELDADGNMKK</sequence>
<dbReference type="Gene3D" id="3.30.830.10">
    <property type="entry name" value="Metalloenzyme, LuxS/M16 peptidase-like"/>
    <property type="match status" value="4"/>
</dbReference>
<feature type="domain" description="Peptidase M16 N-terminal" evidence="3">
    <location>
        <begin position="533"/>
        <end position="659"/>
    </location>
</feature>
<dbReference type="RefSeq" id="WP_191164787.1">
    <property type="nucleotide sequence ID" value="NZ_JACWMX010000007.1"/>
</dbReference>
<feature type="domain" description="Peptidase M16 N-terminal" evidence="3">
    <location>
        <begin position="57"/>
        <end position="173"/>
    </location>
</feature>
<dbReference type="SUPFAM" id="SSF63411">
    <property type="entry name" value="LuxS/MPP-like metallohydrolase"/>
    <property type="match status" value="4"/>
</dbReference>
<evidence type="ECO:0000256" key="1">
    <source>
        <dbReference type="ARBA" id="ARBA00007261"/>
    </source>
</evidence>
<evidence type="ECO:0000259" key="3">
    <source>
        <dbReference type="Pfam" id="PF00675"/>
    </source>
</evidence>
<dbReference type="InterPro" id="IPR011249">
    <property type="entry name" value="Metalloenz_LuxS/M16"/>
</dbReference>
<accession>A0A926S7L5</accession>
<name>A0A926S7L5_9SPHI</name>
<dbReference type="EMBL" id="JACWMX010000007">
    <property type="protein sequence ID" value="MBD1394811.1"/>
    <property type="molecule type" value="Genomic_DNA"/>
</dbReference>
<dbReference type="InterPro" id="IPR011765">
    <property type="entry name" value="Pept_M16_N"/>
</dbReference>
<dbReference type="Proteomes" id="UP000619078">
    <property type="component" value="Unassembled WGS sequence"/>
</dbReference>
<keyword evidence="2" id="KW-0732">Signal</keyword>
<dbReference type="InterPro" id="IPR050361">
    <property type="entry name" value="MPP/UQCRC_Complex"/>
</dbReference>
<feature type="chain" id="PRO_5037495222" evidence="2">
    <location>
        <begin position="24"/>
        <end position="952"/>
    </location>
</feature>
<proteinExistence type="inferred from homology"/>
<feature type="domain" description="Peptidase M16 C-terminal" evidence="4">
    <location>
        <begin position="682"/>
        <end position="857"/>
    </location>
</feature>
<protein>
    <submittedName>
        <fullName evidence="5">Insulinase family protein</fullName>
    </submittedName>
</protein>
<feature type="domain" description="Peptidase M16 C-terminal" evidence="4">
    <location>
        <begin position="215"/>
        <end position="388"/>
    </location>
</feature>
<dbReference type="Pfam" id="PF05193">
    <property type="entry name" value="Peptidase_M16_C"/>
    <property type="match status" value="2"/>
</dbReference>
<dbReference type="PANTHER" id="PTHR11851:SF49">
    <property type="entry name" value="MITOCHONDRIAL-PROCESSING PEPTIDASE SUBUNIT ALPHA"/>
    <property type="match status" value="1"/>
</dbReference>
<feature type="signal peptide" evidence="2">
    <location>
        <begin position="1"/>
        <end position="23"/>
    </location>
</feature>
<evidence type="ECO:0000313" key="5">
    <source>
        <dbReference type="EMBL" id="MBD1394811.1"/>
    </source>
</evidence>